<reference evidence="1 2" key="1">
    <citation type="journal article" date="2015" name="Proc. Natl. Acad. Sci. U.S.A.">
        <title>The resurrection genome of Boea hygrometrica: A blueprint for survival of dehydration.</title>
        <authorList>
            <person name="Xiao L."/>
            <person name="Yang G."/>
            <person name="Zhang L."/>
            <person name="Yang X."/>
            <person name="Zhao S."/>
            <person name="Ji Z."/>
            <person name="Zhou Q."/>
            <person name="Hu M."/>
            <person name="Wang Y."/>
            <person name="Chen M."/>
            <person name="Xu Y."/>
            <person name="Jin H."/>
            <person name="Xiao X."/>
            <person name="Hu G."/>
            <person name="Bao F."/>
            <person name="Hu Y."/>
            <person name="Wan P."/>
            <person name="Li L."/>
            <person name="Deng X."/>
            <person name="Kuang T."/>
            <person name="Xiang C."/>
            <person name="Zhu J.K."/>
            <person name="Oliver M.J."/>
            <person name="He Y."/>
        </authorList>
    </citation>
    <scope>NUCLEOTIDE SEQUENCE [LARGE SCALE GENOMIC DNA]</scope>
    <source>
        <strain evidence="2">cv. XS01</strain>
    </source>
</reference>
<dbReference type="EMBL" id="KV011358">
    <property type="protein sequence ID" value="KZV26281.1"/>
    <property type="molecule type" value="Genomic_DNA"/>
</dbReference>
<evidence type="ECO:0000313" key="1">
    <source>
        <dbReference type="EMBL" id="KZV26281.1"/>
    </source>
</evidence>
<keyword evidence="2" id="KW-1185">Reference proteome</keyword>
<dbReference type="AlphaFoldDB" id="A0A2Z7AWK7"/>
<gene>
    <name evidence="1" type="ORF">F511_37434</name>
</gene>
<dbReference type="Proteomes" id="UP000250235">
    <property type="component" value="Unassembled WGS sequence"/>
</dbReference>
<proteinExistence type="predicted"/>
<evidence type="ECO:0000313" key="2">
    <source>
        <dbReference type="Proteomes" id="UP000250235"/>
    </source>
</evidence>
<accession>A0A2Z7AWK7</accession>
<organism evidence="1 2">
    <name type="scientific">Dorcoceras hygrometricum</name>
    <dbReference type="NCBI Taxonomy" id="472368"/>
    <lineage>
        <taxon>Eukaryota</taxon>
        <taxon>Viridiplantae</taxon>
        <taxon>Streptophyta</taxon>
        <taxon>Embryophyta</taxon>
        <taxon>Tracheophyta</taxon>
        <taxon>Spermatophyta</taxon>
        <taxon>Magnoliopsida</taxon>
        <taxon>eudicotyledons</taxon>
        <taxon>Gunneridae</taxon>
        <taxon>Pentapetalae</taxon>
        <taxon>asterids</taxon>
        <taxon>lamiids</taxon>
        <taxon>Lamiales</taxon>
        <taxon>Gesneriaceae</taxon>
        <taxon>Didymocarpoideae</taxon>
        <taxon>Trichosporeae</taxon>
        <taxon>Loxocarpinae</taxon>
        <taxon>Dorcoceras</taxon>
    </lineage>
</organism>
<sequence length="112" mass="12560">MFTLNTAKGCSIVPRIHKFYLTNLNKARQYSRPETSSFRDLLQGRFVASNVLLVQPDKGVSVLVVDRIGDYLPQSTEKSRVLEIPVGARHKCQQGVKPEGIVIGLHCILHYP</sequence>
<name>A0A2Z7AWK7_9LAMI</name>
<protein>
    <submittedName>
        <fullName evidence="1">Uncharacterized protein</fullName>
    </submittedName>
</protein>